<evidence type="ECO:0000313" key="2">
    <source>
        <dbReference type="EMBL" id="RXI96700.1"/>
    </source>
</evidence>
<name>A0A4Q0VP71_9BACI</name>
<feature type="transmembrane region" description="Helical" evidence="1">
    <location>
        <begin position="26"/>
        <end position="44"/>
    </location>
</feature>
<dbReference type="RefSeq" id="WP_129080668.1">
    <property type="nucleotide sequence ID" value="NZ_QOUX01000047.1"/>
</dbReference>
<organism evidence="2 3">
    <name type="scientific">Anaerobacillus alkaliphilus</name>
    <dbReference type="NCBI Taxonomy" id="1548597"/>
    <lineage>
        <taxon>Bacteria</taxon>
        <taxon>Bacillati</taxon>
        <taxon>Bacillota</taxon>
        <taxon>Bacilli</taxon>
        <taxon>Bacillales</taxon>
        <taxon>Bacillaceae</taxon>
        <taxon>Anaerobacillus</taxon>
    </lineage>
</organism>
<keyword evidence="1" id="KW-0472">Membrane</keyword>
<dbReference type="Proteomes" id="UP000290649">
    <property type="component" value="Unassembled WGS sequence"/>
</dbReference>
<proteinExistence type="predicted"/>
<keyword evidence="1" id="KW-0812">Transmembrane</keyword>
<feature type="transmembrane region" description="Helical" evidence="1">
    <location>
        <begin position="50"/>
        <end position="70"/>
    </location>
</feature>
<keyword evidence="1" id="KW-1133">Transmembrane helix</keyword>
<evidence type="ECO:0000256" key="1">
    <source>
        <dbReference type="SAM" id="Phobius"/>
    </source>
</evidence>
<gene>
    <name evidence="2" type="ORF">DS745_23675</name>
</gene>
<comment type="caution">
    <text evidence="2">The sequence shown here is derived from an EMBL/GenBank/DDBJ whole genome shotgun (WGS) entry which is preliminary data.</text>
</comment>
<dbReference type="NCBIfam" id="TIGR04104">
    <property type="entry name" value="cxxc_20_cxxc"/>
    <property type="match status" value="1"/>
</dbReference>
<reference evidence="2 3" key="1">
    <citation type="journal article" date="2019" name="Int. J. Syst. Evol. Microbiol.">
        <title>Anaerobacillus alkaliphilus sp. nov., a novel alkaliphilic and moderately halophilic bacterium.</title>
        <authorList>
            <person name="Borsodi A.K."/>
            <person name="Aszalos J.M."/>
            <person name="Bihari P."/>
            <person name="Nagy I."/>
            <person name="Schumann P."/>
            <person name="Sproer C."/>
            <person name="Kovacs A.L."/>
            <person name="Boka K."/>
            <person name="Dobosy P."/>
            <person name="Ovari M."/>
            <person name="Szili-Kovacs T."/>
            <person name="Toth E."/>
        </authorList>
    </citation>
    <scope>NUCLEOTIDE SEQUENCE [LARGE SCALE GENOMIC DNA]</scope>
    <source>
        <strain evidence="2 3">B16-10</strain>
    </source>
</reference>
<protein>
    <recommendedName>
        <fullName evidence="4">Cxxc_20_cxxc protein</fullName>
    </recommendedName>
</protein>
<accession>A0A4Q0VP71</accession>
<dbReference type="OrthoDB" id="2418141at2"/>
<dbReference type="EMBL" id="QOUX01000047">
    <property type="protein sequence ID" value="RXI96700.1"/>
    <property type="molecule type" value="Genomic_DNA"/>
</dbReference>
<sequence length="80" mass="9133">MFFVGAKKCPKCRTKQYVTAKKRKQTSLVGPIVVVFLFLLLNVFNFSIGIGAFISLIVLVIGFVIFPYLYEFTDKEESLF</sequence>
<evidence type="ECO:0000313" key="3">
    <source>
        <dbReference type="Proteomes" id="UP000290649"/>
    </source>
</evidence>
<dbReference type="InterPro" id="IPR026369">
    <property type="entry name" value="CxxC_20_CxxC"/>
</dbReference>
<dbReference type="AlphaFoldDB" id="A0A4Q0VP71"/>
<keyword evidence="3" id="KW-1185">Reference proteome</keyword>
<evidence type="ECO:0008006" key="4">
    <source>
        <dbReference type="Google" id="ProtNLM"/>
    </source>
</evidence>